<comment type="caution">
    <text evidence="1">The sequence shown here is derived from an EMBL/GenBank/DDBJ whole genome shotgun (WGS) entry which is preliminary data.</text>
</comment>
<dbReference type="InterPro" id="IPR035093">
    <property type="entry name" value="RelE/ParE_toxin_dom_sf"/>
</dbReference>
<sequence>MPRSPRFHPLFTVDVLQSADWYESKAVGLGVGFTHEVETGIEALLSDPERRSNFHYGFRYWPIQRFPHLILYDVTPSEVLLFGVMHPSQEPSQWIARLG</sequence>
<keyword evidence="2" id="KW-1185">Reference proteome</keyword>
<protein>
    <recommendedName>
        <fullName evidence="3">Plasmid stabilization system protein</fullName>
    </recommendedName>
</protein>
<dbReference type="Gene3D" id="3.30.2310.20">
    <property type="entry name" value="RelE-like"/>
    <property type="match status" value="1"/>
</dbReference>
<evidence type="ECO:0008006" key="3">
    <source>
        <dbReference type="Google" id="ProtNLM"/>
    </source>
</evidence>
<gene>
    <name evidence="1" type="ORF">Pla52n_41970</name>
</gene>
<reference evidence="1 2" key="1">
    <citation type="submission" date="2019-02" db="EMBL/GenBank/DDBJ databases">
        <title>Deep-cultivation of Planctomycetes and their phenomic and genomic characterization uncovers novel biology.</title>
        <authorList>
            <person name="Wiegand S."/>
            <person name="Jogler M."/>
            <person name="Boedeker C."/>
            <person name="Pinto D."/>
            <person name="Vollmers J."/>
            <person name="Rivas-Marin E."/>
            <person name="Kohn T."/>
            <person name="Peeters S.H."/>
            <person name="Heuer A."/>
            <person name="Rast P."/>
            <person name="Oberbeckmann S."/>
            <person name="Bunk B."/>
            <person name="Jeske O."/>
            <person name="Meyerdierks A."/>
            <person name="Storesund J.E."/>
            <person name="Kallscheuer N."/>
            <person name="Luecker S."/>
            <person name="Lage O.M."/>
            <person name="Pohl T."/>
            <person name="Merkel B.J."/>
            <person name="Hornburger P."/>
            <person name="Mueller R.-W."/>
            <person name="Bruemmer F."/>
            <person name="Labrenz M."/>
            <person name="Spormann A.M."/>
            <person name="Op Den Camp H."/>
            <person name="Overmann J."/>
            <person name="Amann R."/>
            <person name="Jetten M.S.M."/>
            <person name="Mascher T."/>
            <person name="Medema M.H."/>
            <person name="Devos D.P."/>
            <person name="Kaster A.-K."/>
            <person name="Ovreas L."/>
            <person name="Rohde M."/>
            <person name="Galperin M.Y."/>
            <person name="Jogler C."/>
        </authorList>
    </citation>
    <scope>NUCLEOTIDE SEQUENCE [LARGE SCALE GENOMIC DNA]</scope>
    <source>
        <strain evidence="1 2">Pla52n</strain>
    </source>
</reference>
<evidence type="ECO:0000313" key="1">
    <source>
        <dbReference type="EMBL" id="TWU00828.1"/>
    </source>
</evidence>
<accession>A0A5C6AMU8</accession>
<dbReference type="Proteomes" id="UP000320176">
    <property type="component" value="Unassembled WGS sequence"/>
</dbReference>
<dbReference type="AlphaFoldDB" id="A0A5C6AMU8"/>
<name>A0A5C6AMU8_9BACT</name>
<proteinExistence type="predicted"/>
<dbReference type="OrthoDB" id="9809155at2"/>
<dbReference type="RefSeq" id="WP_146521383.1">
    <property type="nucleotide sequence ID" value="NZ_CP151726.1"/>
</dbReference>
<evidence type="ECO:0000313" key="2">
    <source>
        <dbReference type="Proteomes" id="UP000320176"/>
    </source>
</evidence>
<dbReference type="EMBL" id="SJPN01000005">
    <property type="protein sequence ID" value="TWU00828.1"/>
    <property type="molecule type" value="Genomic_DNA"/>
</dbReference>
<organism evidence="1 2">
    <name type="scientific">Stieleria varia</name>
    <dbReference type="NCBI Taxonomy" id="2528005"/>
    <lineage>
        <taxon>Bacteria</taxon>
        <taxon>Pseudomonadati</taxon>
        <taxon>Planctomycetota</taxon>
        <taxon>Planctomycetia</taxon>
        <taxon>Pirellulales</taxon>
        <taxon>Pirellulaceae</taxon>
        <taxon>Stieleria</taxon>
    </lineage>
</organism>